<dbReference type="InterPro" id="IPR008972">
    <property type="entry name" value="Cupredoxin"/>
</dbReference>
<evidence type="ECO:0000256" key="11">
    <source>
        <dbReference type="SAM" id="SignalP"/>
    </source>
</evidence>
<protein>
    <recommendedName>
        <fullName evidence="12">Phytocyanin domain-containing protein</fullName>
    </recommendedName>
</protein>
<feature type="chain" id="PRO_5043818906" description="Phytocyanin domain-containing protein" evidence="11">
    <location>
        <begin position="29"/>
        <end position="180"/>
    </location>
</feature>
<dbReference type="InterPro" id="IPR039391">
    <property type="entry name" value="Phytocyanin-like"/>
</dbReference>
<keyword evidence="3" id="KW-0336">GPI-anchor</keyword>
<dbReference type="CDD" id="cd11019">
    <property type="entry name" value="OsENODL1_like"/>
    <property type="match status" value="1"/>
</dbReference>
<evidence type="ECO:0000256" key="5">
    <source>
        <dbReference type="ARBA" id="ARBA00023136"/>
    </source>
</evidence>
<dbReference type="Proteomes" id="UP001157006">
    <property type="component" value="Chromosome 4"/>
</dbReference>
<dbReference type="PROSITE" id="PS51485">
    <property type="entry name" value="PHYTOCYANIN"/>
    <property type="match status" value="1"/>
</dbReference>
<evidence type="ECO:0000256" key="8">
    <source>
        <dbReference type="ARBA" id="ARBA00023288"/>
    </source>
</evidence>
<keyword evidence="8" id="KW-0449">Lipoprotein</keyword>
<dbReference type="Pfam" id="PF02298">
    <property type="entry name" value="Cu_bind_like"/>
    <property type="match status" value="1"/>
</dbReference>
<dbReference type="GO" id="GO:0098552">
    <property type="term" value="C:side of membrane"/>
    <property type="evidence" value="ECO:0007669"/>
    <property type="project" value="UniProtKB-KW"/>
</dbReference>
<keyword evidence="14" id="KW-1185">Reference proteome</keyword>
<feature type="domain" description="Phytocyanin" evidence="12">
    <location>
        <begin position="29"/>
        <end position="132"/>
    </location>
</feature>
<dbReference type="InterPro" id="IPR003245">
    <property type="entry name" value="Phytocyanin_dom"/>
</dbReference>
<keyword evidence="10" id="KW-1133">Transmembrane helix</keyword>
<evidence type="ECO:0000256" key="1">
    <source>
        <dbReference type="ARBA" id="ARBA00004609"/>
    </source>
</evidence>
<name>A0AAV1ALF6_VICFA</name>
<evidence type="ECO:0000313" key="13">
    <source>
        <dbReference type="EMBL" id="CAI8610197.1"/>
    </source>
</evidence>
<dbReference type="FunFam" id="2.60.40.420:FF:000010">
    <property type="entry name" value="Early nodulin-like protein 1"/>
    <property type="match status" value="1"/>
</dbReference>
<gene>
    <name evidence="13" type="ORF">VFH_IV170200</name>
</gene>
<keyword evidence="2" id="KW-1003">Cell membrane</keyword>
<evidence type="ECO:0000256" key="2">
    <source>
        <dbReference type="ARBA" id="ARBA00022475"/>
    </source>
</evidence>
<feature type="transmembrane region" description="Helical" evidence="10">
    <location>
        <begin position="160"/>
        <end position="179"/>
    </location>
</feature>
<proteinExistence type="inferred from homology"/>
<dbReference type="InterPro" id="IPR041846">
    <property type="entry name" value="ENL_dom"/>
</dbReference>
<comment type="similarity">
    <text evidence="9">Belongs to the early nodulin-like (ENODL) family.</text>
</comment>
<dbReference type="GO" id="GO:0009055">
    <property type="term" value="F:electron transfer activity"/>
    <property type="evidence" value="ECO:0007669"/>
    <property type="project" value="InterPro"/>
</dbReference>
<dbReference type="AlphaFoldDB" id="A0AAV1ALF6"/>
<sequence>MASMFKVLNSLFLCLILFAALQCLVINCAEFEVGGRNGWVVPTSKDSDEMYNQWASQNRFKIEDTIHFKYDKDSVMMVSEEEYEKCKSDRPLFFENNGNTVYKFERPGMFYFISGVSGHCTRGQKMVIKVLDIEPITASSPQSANENASIVHSKAASQTAPISFIVFTIFVLSFIGMACV</sequence>
<evidence type="ECO:0000256" key="7">
    <source>
        <dbReference type="ARBA" id="ARBA00023180"/>
    </source>
</evidence>
<feature type="signal peptide" evidence="11">
    <location>
        <begin position="1"/>
        <end position="28"/>
    </location>
</feature>
<evidence type="ECO:0000313" key="14">
    <source>
        <dbReference type="Proteomes" id="UP001157006"/>
    </source>
</evidence>
<evidence type="ECO:0000256" key="9">
    <source>
        <dbReference type="ARBA" id="ARBA00035011"/>
    </source>
</evidence>
<keyword evidence="4 11" id="KW-0732">Signal</keyword>
<dbReference type="GO" id="GO:0005886">
    <property type="term" value="C:plasma membrane"/>
    <property type="evidence" value="ECO:0007669"/>
    <property type="project" value="UniProtKB-SubCell"/>
</dbReference>
<evidence type="ECO:0000256" key="6">
    <source>
        <dbReference type="ARBA" id="ARBA00023157"/>
    </source>
</evidence>
<dbReference type="EMBL" id="OX451739">
    <property type="protein sequence ID" value="CAI8610197.1"/>
    <property type="molecule type" value="Genomic_DNA"/>
</dbReference>
<dbReference type="SUPFAM" id="SSF49503">
    <property type="entry name" value="Cupredoxins"/>
    <property type="match status" value="1"/>
</dbReference>
<evidence type="ECO:0000256" key="3">
    <source>
        <dbReference type="ARBA" id="ARBA00022622"/>
    </source>
</evidence>
<keyword evidence="5 10" id="KW-0472">Membrane</keyword>
<accession>A0AAV1ALF6</accession>
<organism evidence="13 14">
    <name type="scientific">Vicia faba</name>
    <name type="common">Broad bean</name>
    <name type="synonym">Faba vulgaris</name>
    <dbReference type="NCBI Taxonomy" id="3906"/>
    <lineage>
        <taxon>Eukaryota</taxon>
        <taxon>Viridiplantae</taxon>
        <taxon>Streptophyta</taxon>
        <taxon>Embryophyta</taxon>
        <taxon>Tracheophyta</taxon>
        <taxon>Spermatophyta</taxon>
        <taxon>Magnoliopsida</taxon>
        <taxon>eudicotyledons</taxon>
        <taxon>Gunneridae</taxon>
        <taxon>Pentapetalae</taxon>
        <taxon>rosids</taxon>
        <taxon>fabids</taxon>
        <taxon>Fabales</taxon>
        <taxon>Fabaceae</taxon>
        <taxon>Papilionoideae</taxon>
        <taxon>50 kb inversion clade</taxon>
        <taxon>NPAAA clade</taxon>
        <taxon>Hologalegina</taxon>
        <taxon>IRL clade</taxon>
        <taxon>Fabeae</taxon>
        <taxon>Vicia</taxon>
    </lineage>
</organism>
<evidence type="ECO:0000259" key="12">
    <source>
        <dbReference type="PROSITE" id="PS51485"/>
    </source>
</evidence>
<dbReference type="PANTHER" id="PTHR33021:SF289">
    <property type="entry name" value="EARLY NODULIN-LIKE PROTEIN 5-RELATED"/>
    <property type="match status" value="1"/>
</dbReference>
<keyword evidence="10" id="KW-0812">Transmembrane</keyword>
<evidence type="ECO:0000256" key="4">
    <source>
        <dbReference type="ARBA" id="ARBA00022729"/>
    </source>
</evidence>
<keyword evidence="6" id="KW-1015">Disulfide bond</keyword>
<dbReference type="Gene3D" id="2.60.40.420">
    <property type="entry name" value="Cupredoxins - blue copper proteins"/>
    <property type="match status" value="1"/>
</dbReference>
<keyword evidence="7" id="KW-0325">Glycoprotein</keyword>
<dbReference type="PANTHER" id="PTHR33021">
    <property type="entry name" value="BLUE COPPER PROTEIN"/>
    <property type="match status" value="1"/>
</dbReference>
<reference evidence="13 14" key="1">
    <citation type="submission" date="2023-01" db="EMBL/GenBank/DDBJ databases">
        <authorList>
            <person name="Kreplak J."/>
        </authorList>
    </citation>
    <scope>NUCLEOTIDE SEQUENCE [LARGE SCALE GENOMIC DNA]</scope>
</reference>
<comment type="subcellular location">
    <subcellularLocation>
        <location evidence="1">Cell membrane</location>
        <topology evidence="1">Lipid-anchor</topology>
        <topology evidence="1">GPI-anchor</topology>
    </subcellularLocation>
</comment>
<evidence type="ECO:0000256" key="10">
    <source>
        <dbReference type="SAM" id="Phobius"/>
    </source>
</evidence>